<dbReference type="EMBL" id="JAFGIX010000076">
    <property type="protein sequence ID" value="MBN1574378.1"/>
    <property type="molecule type" value="Genomic_DNA"/>
</dbReference>
<evidence type="ECO:0000313" key="15">
    <source>
        <dbReference type="EMBL" id="MBN1574378.1"/>
    </source>
</evidence>
<evidence type="ECO:0000256" key="12">
    <source>
        <dbReference type="ARBA" id="ARBA00029757"/>
    </source>
</evidence>
<dbReference type="Proteomes" id="UP000809273">
    <property type="component" value="Unassembled WGS sequence"/>
</dbReference>
<feature type="transmembrane region" description="Helical" evidence="14">
    <location>
        <begin position="47"/>
        <end position="73"/>
    </location>
</feature>
<keyword evidence="14" id="KW-0812">Transmembrane</keyword>
<evidence type="ECO:0000256" key="3">
    <source>
        <dbReference type="ARBA" id="ARBA00012071"/>
    </source>
</evidence>
<dbReference type="HAMAP" id="MF_00409">
    <property type="entry name" value="LpxK"/>
    <property type="match status" value="1"/>
</dbReference>
<dbReference type="GO" id="GO:0005886">
    <property type="term" value="C:plasma membrane"/>
    <property type="evidence" value="ECO:0007669"/>
    <property type="project" value="TreeGrafter"/>
</dbReference>
<reference evidence="15" key="1">
    <citation type="journal article" date="2021" name="Environ. Microbiol.">
        <title>Genomic characterization of three novel Desulfobacterota classes expand the metabolic and phylogenetic diversity of the phylum.</title>
        <authorList>
            <person name="Murphy C.L."/>
            <person name="Biggerstaff J."/>
            <person name="Eichhorn A."/>
            <person name="Ewing E."/>
            <person name="Shahan R."/>
            <person name="Soriano D."/>
            <person name="Stewart S."/>
            <person name="VanMol K."/>
            <person name="Walker R."/>
            <person name="Walters P."/>
            <person name="Elshahed M.S."/>
            <person name="Youssef N.H."/>
        </authorList>
    </citation>
    <scope>NUCLEOTIDE SEQUENCE</scope>
    <source>
        <strain evidence="15">Zod_Metabat.24</strain>
    </source>
</reference>
<evidence type="ECO:0000256" key="10">
    <source>
        <dbReference type="ARBA" id="ARBA00022840"/>
    </source>
</evidence>
<evidence type="ECO:0000256" key="13">
    <source>
        <dbReference type="HAMAP-Rule" id="MF_00409"/>
    </source>
</evidence>
<organism evidence="15 16">
    <name type="scientific">Candidatus Zymogenus saltonus</name>
    <dbReference type="NCBI Taxonomy" id="2844893"/>
    <lineage>
        <taxon>Bacteria</taxon>
        <taxon>Deltaproteobacteria</taxon>
        <taxon>Candidatus Zymogenia</taxon>
        <taxon>Candidatus Zymogeniales</taxon>
        <taxon>Candidatus Zymogenaceae</taxon>
        <taxon>Candidatus Zymogenus</taxon>
    </lineage>
</organism>
<reference evidence="15" key="2">
    <citation type="submission" date="2021-01" db="EMBL/GenBank/DDBJ databases">
        <authorList>
            <person name="Hahn C.R."/>
            <person name="Youssef N.H."/>
            <person name="Elshahed M."/>
        </authorList>
    </citation>
    <scope>NUCLEOTIDE SEQUENCE</scope>
    <source>
        <strain evidence="15">Zod_Metabat.24</strain>
    </source>
</reference>
<keyword evidence="10 13" id="KW-0067">ATP-binding</keyword>
<dbReference type="SUPFAM" id="SSF52540">
    <property type="entry name" value="P-loop containing nucleoside triphosphate hydrolases"/>
    <property type="match status" value="1"/>
</dbReference>
<keyword evidence="8 13" id="KW-0547">Nucleotide-binding</keyword>
<dbReference type="EC" id="2.7.1.130" evidence="3 13"/>
<evidence type="ECO:0000256" key="11">
    <source>
        <dbReference type="ARBA" id="ARBA00023098"/>
    </source>
</evidence>
<evidence type="ECO:0000256" key="6">
    <source>
        <dbReference type="ARBA" id="ARBA00022556"/>
    </source>
</evidence>
<dbReference type="PANTHER" id="PTHR42724:SF1">
    <property type="entry name" value="TETRAACYLDISACCHARIDE 4'-KINASE, MITOCHONDRIAL-RELATED"/>
    <property type="match status" value="1"/>
</dbReference>
<evidence type="ECO:0000256" key="9">
    <source>
        <dbReference type="ARBA" id="ARBA00022777"/>
    </source>
</evidence>
<comment type="caution">
    <text evidence="15">The sequence shown here is derived from an EMBL/GenBank/DDBJ whole genome shotgun (WGS) entry which is preliminary data.</text>
</comment>
<keyword evidence="9 13" id="KW-0418">Kinase</keyword>
<keyword evidence="14" id="KW-0472">Membrane</keyword>
<evidence type="ECO:0000256" key="14">
    <source>
        <dbReference type="SAM" id="Phobius"/>
    </source>
</evidence>
<comment type="pathway">
    <text evidence="2 13">Glycolipid biosynthesis; lipid IV(A) biosynthesis; lipid IV(A) from (3R)-3-hydroxytetradecanoyl-[acyl-carrier-protein] and UDP-N-acetyl-alpha-D-glucosamine: step 6/6.</text>
</comment>
<dbReference type="NCBIfam" id="TIGR00682">
    <property type="entry name" value="lpxK"/>
    <property type="match status" value="1"/>
</dbReference>
<dbReference type="GO" id="GO:0009244">
    <property type="term" value="P:lipopolysaccharide core region biosynthetic process"/>
    <property type="evidence" value="ECO:0007669"/>
    <property type="project" value="TreeGrafter"/>
</dbReference>
<name>A0A9D8KI00_9DELT</name>
<evidence type="ECO:0000313" key="16">
    <source>
        <dbReference type="Proteomes" id="UP000809273"/>
    </source>
</evidence>
<comment type="function">
    <text evidence="1 13">Transfers the gamma-phosphate of ATP to the 4'-position of a tetraacyldisaccharide 1-phosphate intermediate (termed DS-1-P) to form tetraacyldisaccharide 1,4'-bis-phosphate (lipid IVA).</text>
</comment>
<keyword evidence="6 13" id="KW-0441">Lipid A biosynthesis</keyword>
<evidence type="ECO:0000256" key="2">
    <source>
        <dbReference type="ARBA" id="ARBA00004870"/>
    </source>
</evidence>
<sequence length="406" mass="44776">MHRTSYAVHQRVDRKMNGGGRNEGRTGGRTWLFGLFAKIHENHRWRLVVIFALFPLFLVSLLFRLVVCIRVFFYRVGLFRSERLGAYVINVGNLTAGGAGKTPVVMHIAEMFKGAGINTAVISRGYGFNVKGDYLVVSDREGVKRSPGKAPDEALMTARRLTGTNAVPVIVGPERTLSGRAAVDKYNAEVVIMDDGYQHLRVRRDMNILVFDGENPLGNGLMLPVGPLREPLKASKRADVVWINDKSGSGIPDTKGLEGKLKRYLAGGIPVVKSTLVPESILAIEGNTHPVEIINKKRVLAFSGIARPASFFKTLDKIGAIVVCELPFLDHYFFTEDDFKAIERMAFLYNAEMLVTTEKDMARISADRKFRLPIFALVMSLAADGDKAVFDMAVSGLGLDGGFIKK</sequence>
<evidence type="ECO:0000256" key="8">
    <source>
        <dbReference type="ARBA" id="ARBA00022741"/>
    </source>
</evidence>
<dbReference type="GO" id="GO:0005524">
    <property type="term" value="F:ATP binding"/>
    <property type="evidence" value="ECO:0007669"/>
    <property type="project" value="UniProtKB-UniRule"/>
</dbReference>
<feature type="binding site" evidence="13">
    <location>
        <begin position="95"/>
        <end position="102"/>
    </location>
    <ligand>
        <name>ATP</name>
        <dbReference type="ChEBI" id="CHEBI:30616"/>
    </ligand>
</feature>
<evidence type="ECO:0000256" key="5">
    <source>
        <dbReference type="ARBA" id="ARBA00022516"/>
    </source>
</evidence>
<dbReference type="PANTHER" id="PTHR42724">
    <property type="entry name" value="TETRAACYLDISACCHARIDE 4'-KINASE"/>
    <property type="match status" value="1"/>
</dbReference>
<keyword evidence="5 13" id="KW-0444">Lipid biosynthesis</keyword>
<evidence type="ECO:0000256" key="1">
    <source>
        <dbReference type="ARBA" id="ARBA00002274"/>
    </source>
</evidence>
<keyword evidence="11 13" id="KW-0443">Lipid metabolism</keyword>
<keyword evidence="14" id="KW-1133">Transmembrane helix</keyword>
<evidence type="ECO:0000256" key="7">
    <source>
        <dbReference type="ARBA" id="ARBA00022679"/>
    </source>
</evidence>
<dbReference type="GO" id="GO:0009245">
    <property type="term" value="P:lipid A biosynthetic process"/>
    <property type="evidence" value="ECO:0007669"/>
    <property type="project" value="UniProtKB-UniRule"/>
</dbReference>
<comment type="similarity">
    <text evidence="13">Belongs to the LpxK family.</text>
</comment>
<proteinExistence type="inferred from homology"/>
<dbReference type="InterPro" id="IPR027417">
    <property type="entry name" value="P-loop_NTPase"/>
</dbReference>
<gene>
    <name evidence="13 15" type="primary">lpxK</name>
    <name evidence="15" type="ORF">JW984_14355</name>
</gene>
<comment type="catalytic activity">
    <reaction evidence="13">
        <text>a lipid A disaccharide + ATP = a lipid IVA + ADP + H(+)</text>
        <dbReference type="Rhea" id="RHEA:67840"/>
        <dbReference type="ChEBI" id="CHEBI:15378"/>
        <dbReference type="ChEBI" id="CHEBI:30616"/>
        <dbReference type="ChEBI" id="CHEBI:176343"/>
        <dbReference type="ChEBI" id="CHEBI:176425"/>
        <dbReference type="ChEBI" id="CHEBI:456216"/>
        <dbReference type="EC" id="2.7.1.130"/>
    </reaction>
</comment>
<dbReference type="Pfam" id="PF02606">
    <property type="entry name" value="LpxK"/>
    <property type="match status" value="1"/>
</dbReference>
<dbReference type="InterPro" id="IPR003758">
    <property type="entry name" value="LpxK"/>
</dbReference>
<dbReference type="GO" id="GO:0009029">
    <property type="term" value="F:lipid-A 4'-kinase activity"/>
    <property type="evidence" value="ECO:0007669"/>
    <property type="project" value="UniProtKB-UniRule"/>
</dbReference>
<dbReference type="AlphaFoldDB" id="A0A9D8KI00"/>
<keyword evidence="7 13" id="KW-0808">Transferase</keyword>
<protein>
    <recommendedName>
        <fullName evidence="4 13">Tetraacyldisaccharide 4'-kinase</fullName>
        <ecNumber evidence="3 13">2.7.1.130</ecNumber>
    </recommendedName>
    <alternativeName>
        <fullName evidence="12 13">Lipid A 4'-kinase</fullName>
    </alternativeName>
</protein>
<accession>A0A9D8KI00</accession>
<evidence type="ECO:0000256" key="4">
    <source>
        <dbReference type="ARBA" id="ARBA00016436"/>
    </source>
</evidence>